<dbReference type="SMART" id="SM00451">
    <property type="entry name" value="ZnF_U1"/>
    <property type="match status" value="2"/>
</dbReference>
<feature type="region of interest" description="Disordered" evidence="1">
    <location>
        <begin position="31"/>
        <end position="50"/>
    </location>
</feature>
<gene>
    <name evidence="3" type="ORF">CEUTPL_LOCUS4662</name>
</gene>
<accession>A0A9N9QMN0</accession>
<proteinExistence type="predicted"/>
<feature type="compositionally biased region" description="Low complexity" evidence="1">
    <location>
        <begin position="328"/>
        <end position="352"/>
    </location>
</feature>
<dbReference type="Proteomes" id="UP001152799">
    <property type="component" value="Chromosome 2"/>
</dbReference>
<reference evidence="3" key="1">
    <citation type="submission" date="2022-01" db="EMBL/GenBank/DDBJ databases">
        <authorList>
            <person name="King R."/>
        </authorList>
    </citation>
    <scope>NUCLEOTIDE SEQUENCE</scope>
</reference>
<keyword evidence="4" id="KW-1185">Reference proteome</keyword>
<feature type="domain" description="U1-type" evidence="2">
    <location>
        <begin position="162"/>
        <end position="196"/>
    </location>
</feature>
<evidence type="ECO:0000256" key="1">
    <source>
        <dbReference type="SAM" id="MobiDB-lite"/>
    </source>
</evidence>
<sequence length="833" mass="95639">MSYGPGKVKTDSDDEADYGVELKMLSKLHYVRNNSPSSSDDDSENRPPPNVFDNLMKKLVVVNDVGEVKLYSPPSTGCAASSSATTHQNSKAIEIKKEEDFSIQETKIIGNKLFTLITKDYCYLCNVDTSKYTRHYNNPGHFIKVGEWIEAELIKAKEPVEQKLIFCQVCNIPLSGNEKALEHYSGQKHKKREKSFCTLCHRMINAAGMKSHVQSKQHLKKINALRNAVRPTLRIKLEIAKKNPTKETLEVVNEKDNHKSLFDSYSKVLEKHIETSLNEQSVSIVENKVETSSTTNLNDFESTKTDETTTIEEIPKVHRNLENNDKITATNNATTNLNDFESTKTNETTTSEENPKVDKNDDEATATNSSEIPTISENAKIIEEIQTSDQEPPVMMTTDQTPNNIELGTSNVLEPIIGPQETLNNLQISKINNKSVDAENELRNIIETADTIDDMKFSAEISKFKSIISKSLDAKAKTDFSVIQLRIFAILTRNFSKFLTNSLTENHNNLTFQDVFTLSKNDSFSSNLFSYSLIFDVYGVAKITLQDECNSLETLARNYQGASDKIILKHFYEFNQKLLIIFDECFLINDVFRLSENNTTDFEAIINQYSAINKIHCLWSYVRNFKIFLEAKTLKHFEGIFECNIEFLENIDYKKNICKELKTIWDFIILEDSFNHFARFKWVVLVILKGHLWNMNRIHNNNELEILRDILNKILHKPNTLGRLIIKYLKNLKLAILNRYQLCGGFEQHDIFIVEPSLEKHLVCNLFTLANEWDIYQLIVYKEFDDLCDVLSKENDNFSTGFLLKFNEELKKIFEEFDFVDAMDCSCAGLYCM</sequence>
<feature type="region of interest" description="Disordered" evidence="1">
    <location>
        <begin position="324"/>
        <end position="371"/>
    </location>
</feature>
<feature type="domain" description="U1-type" evidence="2">
    <location>
        <begin position="197"/>
        <end position="225"/>
    </location>
</feature>
<evidence type="ECO:0000259" key="2">
    <source>
        <dbReference type="SMART" id="SM00451"/>
    </source>
</evidence>
<dbReference type="InterPro" id="IPR003604">
    <property type="entry name" value="Matrin/U1-like-C_Znf_C2H2"/>
</dbReference>
<dbReference type="GO" id="GO:0008270">
    <property type="term" value="F:zinc ion binding"/>
    <property type="evidence" value="ECO:0007669"/>
    <property type="project" value="InterPro"/>
</dbReference>
<name>A0A9N9QMN0_9CUCU</name>
<dbReference type="AlphaFoldDB" id="A0A9N9QMN0"/>
<protein>
    <recommendedName>
        <fullName evidence="2">U1-type domain-containing protein</fullName>
    </recommendedName>
</protein>
<dbReference type="GO" id="GO:0003676">
    <property type="term" value="F:nucleic acid binding"/>
    <property type="evidence" value="ECO:0007669"/>
    <property type="project" value="InterPro"/>
</dbReference>
<evidence type="ECO:0000313" key="3">
    <source>
        <dbReference type="EMBL" id="CAG9764015.1"/>
    </source>
</evidence>
<dbReference type="Gene3D" id="3.30.160.60">
    <property type="entry name" value="Classic Zinc Finger"/>
    <property type="match status" value="1"/>
</dbReference>
<dbReference type="OrthoDB" id="10685784at2759"/>
<dbReference type="EMBL" id="OU892278">
    <property type="protein sequence ID" value="CAG9764015.1"/>
    <property type="molecule type" value="Genomic_DNA"/>
</dbReference>
<organism evidence="3 4">
    <name type="scientific">Ceutorhynchus assimilis</name>
    <name type="common">cabbage seed weevil</name>
    <dbReference type="NCBI Taxonomy" id="467358"/>
    <lineage>
        <taxon>Eukaryota</taxon>
        <taxon>Metazoa</taxon>
        <taxon>Ecdysozoa</taxon>
        <taxon>Arthropoda</taxon>
        <taxon>Hexapoda</taxon>
        <taxon>Insecta</taxon>
        <taxon>Pterygota</taxon>
        <taxon>Neoptera</taxon>
        <taxon>Endopterygota</taxon>
        <taxon>Coleoptera</taxon>
        <taxon>Polyphaga</taxon>
        <taxon>Cucujiformia</taxon>
        <taxon>Curculionidae</taxon>
        <taxon>Ceutorhynchinae</taxon>
        <taxon>Ceutorhynchus</taxon>
    </lineage>
</organism>
<evidence type="ECO:0000313" key="4">
    <source>
        <dbReference type="Proteomes" id="UP001152799"/>
    </source>
</evidence>
<dbReference type="SUPFAM" id="SSF57667">
    <property type="entry name" value="beta-beta-alpha zinc fingers"/>
    <property type="match status" value="1"/>
</dbReference>
<dbReference type="InterPro" id="IPR036236">
    <property type="entry name" value="Znf_C2H2_sf"/>
</dbReference>